<feature type="compositionally biased region" description="Basic and acidic residues" evidence="1">
    <location>
        <begin position="91"/>
        <end position="109"/>
    </location>
</feature>
<accession>A0A3E0ETV8</accession>
<dbReference type="AlphaFoldDB" id="A0A3E0ETV8"/>
<dbReference type="RefSeq" id="WP_115809347.1">
    <property type="nucleotide sequence ID" value="NZ_QUNI01000001.1"/>
</dbReference>
<keyword evidence="4" id="KW-1185">Reference proteome</keyword>
<comment type="caution">
    <text evidence="3">The sequence shown here is derived from an EMBL/GenBank/DDBJ whole genome shotgun (WGS) entry which is preliminary data.</text>
</comment>
<evidence type="ECO:0000259" key="2">
    <source>
        <dbReference type="Pfam" id="PF07411"/>
    </source>
</evidence>
<proteinExistence type="predicted"/>
<dbReference type="SUPFAM" id="SSF160113">
    <property type="entry name" value="YegP-like"/>
    <property type="match status" value="2"/>
</dbReference>
<protein>
    <recommendedName>
        <fullName evidence="2">DUF1508 domain-containing protein</fullName>
    </recommendedName>
</protein>
<dbReference type="Proteomes" id="UP000257136">
    <property type="component" value="Unassembled WGS sequence"/>
</dbReference>
<dbReference type="InterPro" id="IPR051141">
    <property type="entry name" value="UPF0339_domain"/>
</dbReference>
<organism evidence="3 4">
    <name type="scientific">Flavobacterium aquicola</name>
    <dbReference type="NCBI Taxonomy" id="1682742"/>
    <lineage>
        <taxon>Bacteria</taxon>
        <taxon>Pseudomonadati</taxon>
        <taxon>Bacteroidota</taxon>
        <taxon>Flavobacteriia</taxon>
        <taxon>Flavobacteriales</taxon>
        <taxon>Flavobacteriaceae</taxon>
        <taxon>Flavobacterium</taxon>
    </lineage>
</organism>
<evidence type="ECO:0000256" key="1">
    <source>
        <dbReference type="SAM" id="MobiDB-lite"/>
    </source>
</evidence>
<dbReference type="OrthoDB" id="9802792at2"/>
<dbReference type="PANTHER" id="PTHR40606">
    <property type="match status" value="1"/>
</dbReference>
<reference evidence="3 4" key="1">
    <citation type="submission" date="2018-08" db="EMBL/GenBank/DDBJ databases">
        <title>Genomic Encyclopedia of Archaeal and Bacterial Type Strains, Phase II (KMG-II): from individual species to whole genera.</title>
        <authorList>
            <person name="Goeker M."/>
        </authorList>
    </citation>
    <scope>NUCLEOTIDE SEQUENCE [LARGE SCALE GENOMIC DNA]</scope>
    <source>
        <strain evidence="3 4">DSM 100880</strain>
    </source>
</reference>
<dbReference type="InterPro" id="IPR036913">
    <property type="entry name" value="YegP-like_sf"/>
</dbReference>
<feature type="domain" description="DUF1508" evidence="2">
    <location>
        <begin position="10"/>
        <end position="56"/>
    </location>
</feature>
<dbReference type="Gene3D" id="2.30.29.80">
    <property type="match status" value="1"/>
</dbReference>
<dbReference type="EMBL" id="QUNI01000001">
    <property type="protein sequence ID" value="REH01665.1"/>
    <property type="molecule type" value="Genomic_DNA"/>
</dbReference>
<dbReference type="Pfam" id="PF07411">
    <property type="entry name" value="DUF1508"/>
    <property type="match status" value="2"/>
</dbReference>
<feature type="domain" description="DUF1508" evidence="2">
    <location>
        <begin position="60"/>
        <end position="107"/>
    </location>
</feature>
<name>A0A3E0ETV8_9FLAO</name>
<feature type="region of interest" description="Disordered" evidence="1">
    <location>
        <begin position="83"/>
        <end position="109"/>
    </location>
</feature>
<gene>
    <name evidence="3" type="ORF">C8P67_101144</name>
</gene>
<dbReference type="InterPro" id="IPR010879">
    <property type="entry name" value="DUF1508"/>
</dbReference>
<sequence>MGTFLISKRSNDEFQFVLKAGNGQVILASEGYSTKASCENGIESVKKNSQDDNRFDKLEAKNGKLYFNLKAVNGQIIGSSEMYESSSARDNGIESVKKNAPDADVKEDL</sequence>
<evidence type="ECO:0000313" key="4">
    <source>
        <dbReference type="Proteomes" id="UP000257136"/>
    </source>
</evidence>
<evidence type="ECO:0000313" key="3">
    <source>
        <dbReference type="EMBL" id="REH01665.1"/>
    </source>
</evidence>
<dbReference type="PANTHER" id="PTHR40606:SF1">
    <property type="entry name" value="UPF0339 PROTEIN YEGP"/>
    <property type="match status" value="1"/>
</dbReference>